<evidence type="ECO:0000313" key="3">
    <source>
        <dbReference type="Proteomes" id="UP001237642"/>
    </source>
</evidence>
<feature type="transmembrane region" description="Helical" evidence="1">
    <location>
        <begin position="79"/>
        <end position="102"/>
    </location>
</feature>
<keyword evidence="1" id="KW-1133">Transmembrane helix</keyword>
<reference evidence="2" key="1">
    <citation type="submission" date="2023-02" db="EMBL/GenBank/DDBJ databases">
        <title>Genome of toxic invasive species Heracleum sosnowskyi carries increased number of genes despite the absence of recent whole-genome duplications.</title>
        <authorList>
            <person name="Schelkunov M."/>
            <person name="Shtratnikova V."/>
            <person name="Makarenko M."/>
            <person name="Klepikova A."/>
            <person name="Omelchenko D."/>
            <person name="Novikova G."/>
            <person name="Obukhova E."/>
            <person name="Bogdanov V."/>
            <person name="Penin A."/>
            <person name="Logacheva M."/>
        </authorList>
    </citation>
    <scope>NUCLEOTIDE SEQUENCE</scope>
    <source>
        <strain evidence="2">Hsosn_3</strain>
        <tissue evidence="2">Leaf</tissue>
    </source>
</reference>
<sequence>MTITIVKNLRICEDCLITLELYDNSDQRICAHKEDPAVENIQDLVTPNNVAIPANQDVTMPIEENAEEKYQEVDAGQNVIVALLHLPCYGLFALIVQAKYYFLSRWLPQ</sequence>
<organism evidence="2 3">
    <name type="scientific">Heracleum sosnowskyi</name>
    <dbReference type="NCBI Taxonomy" id="360622"/>
    <lineage>
        <taxon>Eukaryota</taxon>
        <taxon>Viridiplantae</taxon>
        <taxon>Streptophyta</taxon>
        <taxon>Embryophyta</taxon>
        <taxon>Tracheophyta</taxon>
        <taxon>Spermatophyta</taxon>
        <taxon>Magnoliopsida</taxon>
        <taxon>eudicotyledons</taxon>
        <taxon>Gunneridae</taxon>
        <taxon>Pentapetalae</taxon>
        <taxon>asterids</taxon>
        <taxon>campanulids</taxon>
        <taxon>Apiales</taxon>
        <taxon>Apiaceae</taxon>
        <taxon>Apioideae</taxon>
        <taxon>apioid superclade</taxon>
        <taxon>Tordylieae</taxon>
        <taxon>Tordyliinae</taxon>
        <taxon>Heracleum</taxon>
    </lineage>
</organism>
<dbReference type="Proteomes" id="UP001237642">
    <property type="component" value="Unassembled WGS sequence"/>
</dbReference>
<keyword evidence="3" id="KW-1185">Reference proteome</keyword>
<name>A0AAD8I3U8_9APIA</name>
<proteinExistence type="predicted"/>
<evidence type="ECO:0000256" key="1">
    <source>
        <dbReference type="SAM" id="Phobius"/>
    </source>
</evidence>
<keyword evidence="1" id="KW-0812">Transmembrane</keyword>
<reference evidence="2" key="2">
    <citation type="submission" date="2023-05" db="EMBL/GenBank/DDBJ databases">
        <authorList>
            <person name="Schelkunov M.I."/>
        </authorList>
    </citation>
    <scope>NUCLEOTIDE SEQUENCE</scope>
    <source>
        <strain evidence="2">Hsosn_3</strain>
        <tissue evidence="2">Leaf</tissue>
    </source>
</reference>
<comment type="caution">
    <text evidence="2">The sequence shown here is derived from an EMBL/GenBank/DDBJ whole genome shotgun (WGS) entry which is preliminary data.</text>
</comment>
<dbReference type="EMBL" id="JAUIZM010000006">
    <property type="protein sequence ID" value="KAK1378624.1"/>
    <property type="molecule type" value="Genomic_DNA"/>
</dbReference>
<evidence type="ECO:0000313" key="2">
    <source>
        <dbReference type="EMBL" id="KAK1378624.1"/>
    </source>
</evidence>
<dbReference type="AlphaFoldDB" id="A0AAD8I3U8"/>
<keyword evidence="1" id="KW-0472">Membrane</keyword>
<protein>
    <submittedName>
        <fullName evidence="2">Uncharacterized protein</fullName>
    </submittedName>
</protein>
<gene>
    <name evidence="2" type="ORF">POM88_025368</name>
</gene>
<accession>A0AAD8I3U8</accession>